<name>A0A512MH68_9BACT</name>
<evidence type="ECO:0000259" key="4">
    <source>
        <dbReference type="Pfam" id="PF03629"/>
    </source>
</evidence>
<feature type="region of interest" description="Disordered" evidence="2">
    <location>
        <begin position="518"/>
        <end position="565"/>
    </location>
</feature>
<dbReference type="InterPro" id="IPR005181">
    <property type="entry name" value="SASA"/>
</dbReference>
<evidence type="ECO:0000313" key="5">
    <source>
        <dbReference type="EMBL" id="GEP46066.1"/>
    </source>
</evidence>
<dbReference type="Gene3D" id="2.60.40.10">
    <property type="entry name" value="Immunoglobulins"/>
    <property type="match status" value="1"/>
</dbReference>
<feature type="compositionally biased region" description="Basic and acidic residues" evidence="2">
    <location>
        <begin position="531"/>
        <end position="555"/>
    </location>
</feature>
<comment type="caution">
    <text evidence="5">The sequence shown here is derived from an EMBL/GenBank/DDBJ whole genome shotgun (WGS) entry which is preliminary data.</text>
</comment>
<dbReference type="EMBL" id="BKAG01000069">
    <property type="protein sequence ID" value="GEP46066.1"/>
    <property type="molecule type" value="Genomic_DNA"/>
</dbReference>
<dbReference type="SUPFAM" id="SSF52266">
    <property type="entry name" value="SGNH hydrolase"/>
    <property type="match status" value="1"/>
</dbReference>
<dbReference type="RefSeq" id="WP_146855594.1">
    <property type="nucleotide sequence ID" value="NZ_BKAG01000069.1"/>
</dbReference>
<proteinExistence type="predicted"/>
<feature type="signal peptide" evidence="3">
    <location>
        <begin position="1"/>
        <end position="17"/>
    </location>
</feature>
<protein>
    <submittedName>
        <fullName evidence="5">9-O-acetylesterase</fullName>
    </submittedName>
</protein>
<keyword evidence="3" id="KW-0732">Signal</keyword>
<dbReference type="Proteomes" id="UP000321577">
    <property type="component" value="Unassembled WGS sequence"/>
</dbReference>
<evidence type="ECO:0000256" key="1">
    <source>
        <dbReference type="ARBA" id="ARBA00022801"/>
    </source>
</evidence>
<dbReference type="Pfam" id="PF03629">
    <property type="entry name" value="SASA"/>
    <property type="match status" value="2"/>
</dbReference>
<feature type="domain" description="Sialate O-acetylesterase" evidence="4">
    <location>
        <begin position="291"/>
        <end position="378"/>
    </location>
</feature>
<dbReference type="GO" id="GO:0001681">
    <property type="term" value="F:sialate O-acetylesterase activity"/>
    <property type="evidence" value="ECO:0007669"/>
    <property type="project" value="InterPro"/>
</dbReference>
<keyword evidence="1" id="KW-0378">Hydrolase</keyword>
<gene>
    <name evidence="5" type="ORF">BGE01nite_53570</name>
</gene>
<evidence type="ECO:0000313" key="6">
    <source>
        <dbReference type="Proteomes" id="UP000321577"/>
    </source>
</evidence>
<dbReference type="InterPro" id="IPR036514">
    <property type="entry name" value="SGNH_hydro_sf"/>
</dbReference>
<dbReference type="PANTHER" id="PTHR22901:SF0">
    <property type="entry name" value="SIALATE O-ACETYLESTERASE"/>
    <property type="match status" value="1"/>
</dbReference>
<feature type="domain" description="Sialate O-acetylesterase" evidence="4">
    <location>
        <begin position="101"/>
        <end position="221"/>
    </location>
</feature>
<dbReference type="InterPro" id="IPR039329">
    <property type="entry name" value="SIAE"/>
</dbReference>
<evidence type="ECO:0000256" key="2">
    <source>
        <dbReference type="SAM" id="MobiDB-lite"/>
    </source>
</evidence>
<dbReference type="AlphaFoldDB" id="A0A512MH68"/>
<keyword evidence="6" id="KW-1185">Reference proteome</keyword>
<reference evidence="5 6" key="1">
    <citation type="submission" date="2019-07" db="EMBL/GenBank/DDBJ databases">
        <title>Whole genome shotgun sequence of Brevifollis gellanilyticus NBRC 108608.</title>
        <authorList>
            <person name="Hosoyama A."/>
            <person name="Uohara A."/>
            <person name="Ohji S."/>
            <person name="Ichikawa N."/>
        </authorList>
    </citation>
    <scope>NUCLEOTIDE SEQUENCE [LARGE SCALE GENOMIC DNA]</scope>
    <source>
        <strain evidence="5 6">NBRC 108608</strain>
    </source>
</reference>
<feature type="chain" id="PRO_5021960757" evidence="3">
    <location>
        <begin position="18"/>
        <end position="565"/>
    </location>
</feature>
<dbReference type="PANTHER" id="PTHR22901">
    <property type="entry name" value="SIALATE O-ACETYLESTERASE"/>
    <property type="match status" value="1"/>
</dbReference>
<dbReference type="InterPro" id="IPR013783">
    <property type="entry name" value="Ig-like_fold"/>
</dbReference>
<dbReference type="OrthoDB" id="9795554at2"/>
<sequence>MRTLALLLLSTALSAHAELRLPAIIGDNMVLQQKQANPVWGWDAPGTAVKVTFGGETQTATADAKGKWTVKLSPVPANAKPATMTIAGTTSRELKNILVGEVWLCSGQSNMGFTVDRGWDGDLDVATAKHPQIRLIAVPNVGTQELQDDFKGQWEECSPTSVGQFTAVGYHFGRVLHEMLGVPVGLIDNAWGGSACEAWVRRDLLEKDERFKKMITQWKGIESSFTEEAFAKQTADHQKKLDAWNNARREAAKAGKLFTAAAPRAPQNPLKGQKRPGNLYAGCLNPIIGYGIKGTVWYQGESNASQAHEYSYLFPMMISHWRNEWKQGDFPFYWVQLADFKPEQVEPGDSDWAELRESQTKSMSKIPNGGQCIITDLGEANDIHPKNKRDVAERLARWALAKDYGVKVVYRSPEFKDMKIEGGKALLTFDHAPQGLRTVDVDDVKGFAICGADKKWVWAKASIIGGSKKGTNQIEVSSPQVPQPVAIRYAWADNPVCNVYSAEGLPLTPFRTDHFPMITDPANPNGLEGQAAKRAEEIKATQQKRAEAQKQRDAAKANAAKKKAA</sequence>
<dbReference type="Gene3D" id="3.40.50.1110">
    <property type="entry name" value="SGNH hydrolase"/>
    <property type="match status" value="1"/>
</dbReference>
<organism evidence="5 6">
    <name type="scientific">Brevifollis gellanilyticus</name>
    <dbReference type="NCBI Taxonomy" id="748831"/>
    <lineage>
        <taxon>Bacteria</taxon>
        <taxon>Pseudomonadati</taxon>
        <taxon>Verrucomicrobiota</taxon>
        <taxon>Verrucomicrobiia</taxon>
        <taxon>Verrucomicrobiales</taxon>
        <taxon>Verrucomicrobiaceae</taxon>
    </lineage>
</organism>
<dbReference type="GO" id="GO:0005975">
    <property type="term" value="P:carbohydrate metabolic process"/>
    <property type="evidence" value="ECO:0007669"/>
    <property type="project" value="TreeGrafter"/>
</dbReference>
<accession>A0A512MH68</accession>
<evidence type="ECO:0000256" key="3">
    <source>
        <dbReference type="SAM" id="SignalP"/>
    </source>
</evidence>